<feature type="transmembrane region" description="Helical" evidence="6">
    <location>
        <begin position="162"/>
        <end position="180"/>
    </location>
</feature>
<proteinExistence type="predicted"/>
<protein>
    <recommendedName>
        <fullName evidence="9">Polysaccharide biosynthesis protein</fullName>
    </recommendedName>
</protein>
<keyword evidence="2" id="KW-1003">Cell membrane</keyword>
<evidence type="ECO:0000256" key="1">
    <source>
        <dbReference type="ARBA" id="ARBA00004651"/>
    </source>
</evidence>
<feature type="transmembrane region" description="Helical" evidence="6">
    <location>
        <begin position="397"/>
        <end position="416"/>
    </location>
</feature>
<feature type="transmembrane region" description="Helical" evidence="6">
    <location>
        <begin position="260"/>
        <end position="281"/>
    </location>
</feature>
<keyword evidence="3 6" id="KW-0812">Transmembrane</keyword>
<feature type="transmembrane region" description="Helical" evidence="6">
    <location>
        <begin position="186"/>
        <end position="206"/>
    </location>
</feature>
<dbReference type="EMBL" id="RCZC01000007">
    <property type="protein sequence ID" value="TPG49466.1"/>
    <property type="molecule type" value="Genomic_DNA"/>
</dbReference>
<evidence type="ECO:0000313" key="7">
    <source>
        <dbReference type="EMBL" id="TPG49466.1"/>
    </source>
</evidence>
<dbReference type="Proteomes" id="UP000319931">
    <property type="component" value="Unassembled WGS sequence"/>
</dbReference>
<evidence type="ECO:0008006" key="9">
    <source>
        <dbReference type="Google" id="ProtNLM"/>
    </source>
</evidence>
<comment type="subcellular location">
    <subcellularLocation>
        <location evidence="1">Cell membrane</location>
        <topology evidence="1">Multi-pass membrane protein</topology>
    </subcellularLocation>
</comment>
<dbReference type="Pfam" id="PF13440">
    <property type="entry name" value="Polysacc_synt_3"/>
    <property type="match status" value="1"/>
</dbReference>
<dbReference type="InterPro" id="IPR050833">
    <property type="entry name" value="Poly_Biosynth_Transport"/>
</dbReference>
<dbReference type="GO" id="GO:0005886">
    <property type="term" value="C:plasma membrane"/>
    <property type="evidence" value="ECO:0007669"/>
    <property type="project" value="UniProtKB-SubCell"/>
</dbReference>
<organism evidence="7 8">
    <name type="scientific">Sphingomonas glacialis</name>
    <dbReference type="NCBI Taxonomy" id="658225"/>
    <lineage>
        <taxon>Bacteria</taxon>
        <taxon>Pseudomonadati</taxon>
        <taxon>Pseudomonadota</taxon>
        <taxon>Alphaproteobacteria</taxon>
        <taxon>Sphingomonadales</taxon>
        <taxon>Sphingomonadaceae</taxon>
        <taxon>Sphingomonas</taxon>
    </lineage>
</organism>
<sequence>MRPESLARLRAQHGGALVTVATRLIDLPCRYGMHLLIALRLPLAEVGAFYIVYGVMTIAGGLGRMGVDRALTREMARVLAVGDVHAARSAMFRAFRLVGAMSLGLTLVALALAWPLATLILRKPDLTALFLVGALTIIPLNMSSVAAGALAGLHKVTLSQIVYTWLWPALFCLTVLLIPMNAANALLAIAFGMVGATVIGCGMLYAAMPRAVADAPRVAPAPLFGIGASLFSAEFVQLLISAAPTFALGVFAPTAEAGLYAIAWRVVLVIYMFVSSVSSMVSPRFARLYALDDKLGLQREAAKALGFALTLAIIPILVVSIEAVRILQLFGTSYAAADSTLRILLVGQLAVTLTTTTPELLGMTGYARALFRLNLGAFSVLVVGCTVFTPQMGADGAALAVSGTMVFNAIGATLVARKRLGFFPLGALYASLRGRSQAAASASPTASGVH</sequence>
<keyword evidence="8" id="KW-1185">Reference proteome</keyword>
<evidence type="ECO:0000313" key="8">
    <source>
        <dbReference type="Proteomes" id="UP000319931"/>
    </source>
</evidence>
<evidence type="ECO:0000256" key="6">
    <source>
        <dbReference type="SAM" id="Phobius"/>
    </source>
</evidence>
<feature type="transmembrane region" description="Helical" evidence="6">
    <location>
        <begin position="218"/>
        <end position="240"/>
    </location>
</feature>
<dbReference type="AlphaFoldDB" id="A0A502FJV9"/>
<feature type="transmembrane region" description="Helical" evidence="6">
    <location>
        <begin position="97"/>
        <end position="117"/>
    </location>
</feature>
<reference evidence="7 8" key="1">
    <citation type="journal article" date="2019" name="Environ. Microbiol.">
        <title>Species interactions and distinct microbial communities in high Arctic permafrost affected cryosols are associated with the CH4 and CO2 gas fluxes.</title>
        <authorList>
            <person name="Altshuler I."/>
            <person name="Hamel J."/>
            <person name="Turney S."/>
            <person name="Magnuson E."/>
            <person name="Levesque R."/>
            <person name="Greer C."/>
            <person name="Whyte L.G."/>
        </authorList>
    </citation>
    <scope>NUCLEOTIDE SEQUENCE [LARGE SCALE GENOMIC DNA]</scope>
    <source>
        <strain evidence="7 8">E6.1</strain>
    </source>
</reference>
<gene>
    <name evidence="7" type="ORF">EAH76_19240</name>
</gene>
<keyword evidence="4 6" id="KW-1133">Transmembrane helix</keyword>
<evidence type="ECO:0000256" key="3">
    <source>
        <dbReference type="ARBA" id="ARBA00022692"/>
    </source>
</evidence>
<dbReference type="PANTHER" id="PTHR30250">
    <property type="entry name" value="PST FAMILY PREDICTED COLANIC ACID TRANSPORTER"/>
    <property type="match status" value="1"/>
</dbReference>
<dbReference type="OrthoDB" id="9800982at2"/>
<evidence type="ECO:0000256" key="4">
    <source>
        <dbReference type="ARBA" id="ARBA00022989"/>
    </source>
</evidence>
<accession>A0A502FJV9</accession>
<dbReference type="RefSeq" id="WP_140851897.1">
    <property type="nucleotide sequence ID" value="NZ_RCZC01000007.1"/>
</dbReference>
<dbReference type="PANTHER" id="PTHR30250:SF11">
    <property type="entry name" value="O-ANTIGEN TRANSPORTER-RELATED"/>
    <property type="match status" value="1"/>
</dbReference>
<feature type="transmembrane region" description="Helical" evidence="6">
    <location>
        <begin position="129"/>
        <end position="150"/>
    </location>
</feature>
<feature type="transmembrane region" description="Helical" evidence="6">
    <location>
        <begin position="341"/>
        <end position="361"/>
    </location>
</feature>
<feature type="transmembrane region" description="Helical" evidence="6">
    <location>
        <begin position="302"/>
        <end position="321"/>
    </location>
</feature>
<keyword evidence="5 6" id="KW-0472">Membrane</keyword>
<comment type="caution">
    <text evidence="7">The sequence shown here is derived from an EMBL/GenBank/DDBJ whole genome shotgun (WGS) entry which is preliminary data.</text>
</comment>
<evidence type="ECO:0000256" key="2">
    <source>
        <dbReference type="ARBA" id="ARBA00022475"/>
    </source>
</evidence>
<name>A0A502FJV9_9SPHN</name>
<feature type="transmembrane region" description="Helical" evidence="6">
    <location>
        <begin position="373"/>
        <end position="391"/>
    </location>
</feature>
<evidence type="ECO:0000256" key="5">
    <source>
        <dbReference type="ARBA" id="ARBA00023136"/>
    </source>
</evidence>
<feature type="transmembrane region" description="Helical" evidence="6">
    <location>
        <begin position="48"/>
        <end position="67"/>
    </location>
</feature>